<dbReference type="Pfam" id="PF13450">
    <property type="entry name" value="NAD_binding_8"/>
    <property type="match status" value="1"/>
</dbReference>
<evidence type="ECO:0000256" key="3">
    <source>
        <dbReference type="ARBA" id="ARBA00022485"/>
    </source>
</evidence>
<reference evidence="10" key="1">
    <citation type="journal article" date="2020" name="mSystems">
        <title>Genome- and Community-Level Interaction Insights into Carbon Utilization and Element Cycling Functions of Hydrothermarchaeota in Hydrothermal Sediment.</title>
        <authorList>
            <person name="Zhou Z."/>
            <person name="Liu Y."/>
            <person name="Xu W."/>
            <person name="Pan J."/>
            <person name="Luo Z.H."/>
            <person name="Li M."/>
        </authorList>
    </citation>
    <scope>NUCLEOTIDE SEQUENCE [LARGE SCALE GENOMIC DNA]</scope>
    <source>
        <strain evidence="10">SpSt-769</strain>
    </source>
</reference>
<dbReference type="InterPro" id="IPR039650">
    <property type="entry name" value="HdrA-like"/>
</dbReference>
<protein>
    <submittedName>
        <fullName evidence="10">CoB--CoM heterodisulfide reductase iron-sulfur subunit A family protein</fullName>
    </submittedName>
</protein>
<dbReference type="InterPro" id="IPR017900">
    <property type="entry name" value="4Fe4S_Fe_S_CS"/>
</dbReference>
<feature type="domain" description="4Fe-4S ferredoxin-type" evidence="9">
    <location>
        <begin position="864"/>
        <end position="893"/>
    </location>
</feature>
<evidence type="ECO:0000256" key="4">
    <source>
        <dbReference type="ARBA" id="ARBA00022723"/>
    </source>
</evidence>
<dbReference type="PANTHER" id="PTHR43498">
    <property type="entry name" value="FERREDOXIN:COB-COM HETERODISULFIDE REDUCTASE SUBUNIT A"/>
    <property type="match status" value="1"/>
</dbReference>
<sequence length="955" mass="106302">MEVLTYTEVDAVEGEAGDFRVTVTKKPRYILEDKCTGCTTCVEYCPAQYPDPYNQEISKNKAVHIYFAQAIPLITYIDESCLYLKEKKCRICEGVCQNKAIDLNQTPEKKELRVGAIILSTGMEPFDPSVKREYHYGDFANIVTSMDYERLLSSTGPYQGEILRASDKKHPHKIAWIQCVGSRRVTQGDNSYCSAVCCTYTQKQVILTKEHYADADCTVFHNDIRSYGKDFERYYDRAANLPNVRFIRSYVSIVREDPETKNVVIRYATNDEGVKEEEFDLVVLSVGLNPPIDAQSLASKFGVQLNDHRFCQTSPVNPMATNRKGIFVTGAFQGPVDIPESVFSASGAGSQVGELLNYRRGDLSQEREYPPERDVSQEEPKIGVFVCHCGANIGRIVNVPEVVEYCKTLPNVVHAQEQLFSCATNSAKQITDVTREMGLNRVIVAACSPRTLEPLFRDTVREAGINQYYFEMANIREHNSWVHSKEKDEATQKAKDIIRMSVARARRLAPLQEFDLGVNKAALVLGGGVAGMNCALSIANQGHQVHLVEKSSELGGVARKIHFTSYGLDMQEYLRDLIAKVYKHPLIHVYHDATITEATGYVGNFVTSVRSDKGLTQIKHGAAVIAIGADLYKPSEYLYGQDERVLTQLELEERIAQQDEKITNASSLVMIQCVGCRNEERNYCSRICCSVSVKHALKLKEINPDMDIYILFRDMRTYGYNEDYYREASNKDVKFIRYEPDDKPEVEPGESEDGRPVLKVTVTDFVLGKKLVLDADVISLAAAVVPSASTNDVAGLFKVTLNPDGFFKEAHVKLRPVDFATDGVYVCGAAHYPKFLPETVNQSFGAAGRALTLLSRDVVVASGAVCDVDESKCVSCGACITACTYGAIDFYETAMGRKARVNPVLCKGDGVCNAKCPTNAIQLKHFTDEEIISEIDVAFPEEEVEQTLDIAVGYV</sequence>
<dbReference type="PROSITE" id="PS00198">
    <property type="entry name" value="4FE4S_FER_1"/>
    <property type="match status" value="1"/>
</dbReference>
<dbReference type="Gene3D" id="3.30.70.20">
    <property type="match status" value="2"/>
</dbReference>
<evidence type="ECO:0000256" key="8">
    <source>
        <dbReference type="ARBA" id="ARBA00023014"/>
    </source>
</evidence>
<dbReference type="EMBL" id="DTGT01000133">
    <property type="protein sequence ID" value="HGH60493.1"/>
    <property type="molecule type" value="Genomic_DNA"/>
</dbReference>
<name>A0A7C4EU97_9BACT</name>
<comment type="cofactor">
    <cofactor evidence="1">
        <name>FAD</name>
        <dbReference type="ChEBI" id="CHEBI:57692"/>
    </cofactor>
</comment>
<comment type="similarity">
    <text evidence="2">Belongs to the HdrA family.</text>
</comment>
<dbReference type="SUPFAM" id="SSF51905">
    <property type="entry name" value="FAD/NAD(P)-binding domain"/>
    <property type="match status" value="1"/>
</dbReference>
<keyword evidence="5" id="KW-0274">FAD</keyword>
<keyword evidence="5" id="KW-0285">Flavoprotein</keyword>
<proteinExistence type="inferred from homology"/>
<evidence type="ECO:0000256" key="2">
    <source>
        <dbReference type="ARBA" id="ARBA00006561"/>
    </source>
</evidence>
<dbReference type="SUPFAM" id="SSF54862">
    <property type="entry name" value="4Fe-4S ferredoxins"/>
    <property type="match status" value="1"/>
</dbReference>
<evidence type="ECO:0000259" key="9">
    <source>
        <dbReference type="PROSITE" id="PS51379"/>
    </source>
</evidence>
<dbReference type="InterPro" id="IPR036188">
    <property type="entry name" value="FAD/NAD-bd_sf"/>
</dbReference>
<keyword evidence="3" id="KW-0004">4Fe-4S</keyword>
<evidence type="ECO:0000256" key="7">
    <source>
        <dbReference type="ARBA" id="ARBA00023004"/>
    </source>
</evidence>
<keyword evidence="7" id="KW-0408">Iron</keyword>
<dbReference type="SUPFAM" id="SSF51971">
    <property type="entry name" value="Nucleotide-binding domain"/>
    <property type="match status" value="1"/>
</dbReference>
<keyword evidence="4" id="KW-0479">Metal-binding</keyword>
<organism evidence="10">
    <name type="scientific">Desulfomonile tiedjei</name>
    <dbReference type="NCBI Taxonomy" id="2358"/>
    <lineage>
        <taxon>Bacteria</taxon>
        <taxon>Pseudomonadati</taxon>
        <taxon>Thermodesulfobacteriota</taxon>
        <taxon>Desulfomonilia</taxon>
        <taxon>Desulfomonilales</taxon>
        <taxon>Desulfomonilaceae</taxon>
        <taxon>Desulfomonile</taxon>
    </lineage>
</organism>
<evidence type="ECO:0000256" key="6">
    <source>
        <dbReference type="ARBA" id="ARBA00023002"/>
    </source>
</evidence>
<dbReference type="Pfam" id="PF00037">
    <property type="entry name" value="Fer4"/>
    <property type="match status" value="1"/>
</dbReference>
<evidence type="ECO:0000256" key="5">
    <source>
        <dbReference type="ARBA" id="ARBA00022827"/>
    </source>
</evidence>
<dbReference type="PANTHER" id="PTHR43498:SF1">
    <property type="entry name" value="COB--COM HETERODISULFIDE REDUCTASE IRON-SULFUR SUBUNIT A"/>
    <property type="match status" value="1"/>
</dbReference>
<accession>A0A7C4EU97</accession>
<evidence type="ECO:0000313" key="10">
    <source>
        <dbReference type="EMBL" id="HGH60493.1"/>
    </source>
</evidence>
<dbReference type="PROSITE" id="PS51379">
    <property type="entry name" value="4FE4S_FER_2"/>
    <property type="match status" value="3"/>
</dbReference>
<dbReference type="InterPro" id="IPR017896">
    <property type="entry name" value="4Fe4S_Fe-S-bd"/>
</dbReference>
<dbReference type="AlphaFoldDB" id="A0A7C4EU97"/>
<keyword evidence="6" id="KW-0560">Oxidoreductase</keyword>
<dbReference type="Pfam" id="PF12838">
    <property type="entry name" value="Fer4_7"/>
    <property type="match status" value="1"/>
</dbReference>
<dbReference type="GO" id="GO:0046872">
    <property type="term" value="F:metal ion binding"/>
    <property type="evidence" value="ECO:0007669"/>
    <property type="project" value="UniProtKB-KW"/>
</dbReference>
<evidence type="ECO:0000256" key="1">
    <source>
        <dbReference type="ARBA" id="ARBA00001974"/>
    </source>
</evidence>
<keyword evidence="8" id="KW-0411">Iron-sulfur</keyword>
<feature type="domain" description="4Fe-4S ferredoxin-type" evidence="9">
    <location>
        <begin position="897"/>
        <end position="926"/>
    </location>
</feature>
<dbReference type="GO" id="GO:0016491">
    <property type="term" value="F:oxidoreductase activity"/>
    <property type="evidence" value="ECO:0007669"/>
    <property type="project" value="UniProtKB-KW"/>
</dbReference>
<comment type="caution">
    <text evidence="10">The sequence shown here is derived from an EMBL/GenBank/DDBJ whole genome shotgun (WGS) entry which is preliminary data.</text>
</comment>
<gene>
    <name evidence="10" type="ORF">ENV54_04250</name>
</gene>
<dbReference type="GO" id="GO:0051539">
    <property type="term" value="F:4 iron, 4 sulfur cluster binding"/>
    <property type="evidence" value="ECO:0007669"/>
    <property type="project" value="UniProtKB-KW"/>
</dbReference>
<feature type="domain" description="4Fe-4S ferredoxin-type" evidence="9">
    <location>
        <begin position="25"/>
        <end position="55"/>
    </location>
</feature>
<dbReference type="Gene3D" id="3.50.50.60">
    <property type="entry name" value="FAD/NAD(P)-binding domain"/>
    <property type="match status" value="1"/>
</dbReference>